<feature type="compositionally biased region" description="Low complexity" evidence="1">
    <location>
        <begin position="1"/>
        <end position="39"/>
    </location>
</feature>
<feature type="region of interest" description="Disordered" evidence="1">
    <location>
        <begin position="1"/>
        <end position="41"/>
    </location>
</feature>
<dbReference type="Proteomes" id="UP001443914">
    <property type="component" value="Unassembled WGS sequence"/>
</dbReference>
<feature type="region of interest" description="Disordered" evidence="1">
    <location>
        <begin position="74"/>
        <end position="140"/>
    </location>
</feature>
<evidence type="ECO:0000313" key="3">
    <source>
        <dbReference type="Proteomes" id="UP001443914"/>
    </source>
</evidence>
<name>A0AAW1J5Z3_SAPOF</name>
<reference evidence="2" key="1">
    <citation type="submission" date="2024-03" db="EMBL/GenBank/DDBJ databases">
        <title>WGS assembly of Saponaria officinalis var. Norfolk2.</title>
        <authorList>
            <person name="Jenkins J."/>
            <person name="Shu S."/>
            <person name="Grimwood J."/>
            <person name="Barry K."/>
            <person name="Goodstein D."/>
            <person name="Schmutz J."/>
            <person name="Leebens-Mack J."/>
            <person name="Osbourn A."/>
        </authorList>
    </citation>
    <scope>NUCLEOTIDE SEQUENCE [LARGE SCALE GENOMIC DNA]</scope>
    <source>
        <strain evidence="2">JIC</strain>
    </source>
</reference>
<comment type="caution">
    <text evidence="2">The sequence shown here is derived from an EMBL/GenBank/DDBJ whole genome shotgun (WGS) entry which is preliminary data.</text>
</comment>
<feature type="compositionally biased region" description="Polar residues" evidence="1">
    <location>
        <begin position="100"/>
        <end position="112"/>
    </location>
</feature>
<accession>A0AAW1J5Z3</accession>
<dbReference type="PANTHER" id="PTHR33978">
    <property type="entry name" value="SERINE/THREONINE-KINASE"/>
    <property type="match status" value="1"/>
</dbReference>
<gene>
    <name evidence="2" type="ORF">RND81_08G107900</name>
</gene>
<evidence type="ECO:0000313" key="2">
    <source>
        <dbReference type="EMBL" id="KAK9698484.1"/>
    </source>
</evidence>
<dbReference type="AlphaFoldDB" id="A0AAW1J5Z3"/>
<dbReference type="EMBL" id="JBDFQZ010000008">
    <property type="protein sequence ID" value="KAK9698484.1"/>
    <property type="molecule type" value="Genomic_DNA"/>
</dbReference>
<keyword evidence="3" id="KW-1185">Reference proteome</keyword>
<protein>
    <submittedName>
        <fullName evidence="2">Uncharacterized protein</fullName>
    </submittedName>
</protein>
<dbReference type="PANTHER" id="PTHR33978:SF4">
    <property type="entry name" value="SERINE_THREONINE-KINASE"/>
    <property type="match status" value="1"/>
</dbReference>
<proteinExistence type="predicted"/>
<evidence type="ECO:0000256" key="1">
    <source>
        <dbReference type="SAM" id="MobiDB-lite"/>
    </source>
</evidence>
<organism evidence="2 3">
    <name type="scientific">Saponaria officinalis</name>
    <name type="common">Common soapwort</name>
    <name type="synonym">Lychnis saponaria</name>
    <dbReference type="NCBI Taxonomy" id="3572"/>
    <lineage>
        <taxon>Eukaryota</taxon>
        <taxon>Viridiplantae</taxon>
        <taxon>Streptophyta</taxon>
        <taxon>Embryophyta</taxon>
        <taxon>Tracheophyta</taxon>
        <taxon>Spermatophyta</taxon>
        <taxon>Magnoliopsida</taxon>
        <taxon>eudicotyledons</taxon>
        <taxon>Gunneridae</taxon>
        <taxon>Pentapetalae</taxon>
        <taxon>Caryophyllales</taxon>
        <taxon>Caryophyllaceae</taxon>
        <taxon>Caryophylleae</taxon>
        <taxon>Saponaria</taxon>
    </lineage>
</organism>
<sequence>MNTKSQPSHPQQQNPQIPHNPTNNNNNNNNNNINNNMKNKNNKVIWDCGSSLYDSFELDSFRKQLDSAILNSSRTLSMPRLPSDNNRAPPQPQPQPQQPSKKPTSSRMSRSFQKLLRSVFRAQKPKPDYSSNTSPDPWFFDSPGSSYEDKSGDKYYVVYEKPDINGLNGLGSIPEVSEVNVSPQIGSLARKTMSARFTASASRGSHENQGLNENYKYQVMRYFQ</sequence>